<dbReference type="Proteomes" id="UP001315686">
    <property type="component" value="Unassembled WGS sequence"/>
</dbReference>
<evidence type="ECO:0000256" key="2">
    <source>
        <dbReference type="PROSITE-ProRule" id="PRU00335"/>
    </source>
</evidence>
<dbReference type="EMBL" id="JADQAZ010000004">
    <property type="protein sequence ID" value="MBT0959443.1"/>
    <property type="molecule type" value="Genomic_DNA"/>
</dbReference>
<keyword evidence="5" id="KW-1185">Reference proteome</keyword>
<dbReference type="PANTHER" id="PTHR30328:SF54">
    <property type="entry name" value="HTH-TYPE TRANSCRIPTIONAL REPRESSOR SCO4008"/>
    <property type="match status" value="1"/>
</dbReference>
<evidence type="ECO:0000313" key="5">
    <source>
        <dbReference type="Proteomes" id="UP001315686"/>
    </source>
</evidence>
<organism evidence="4 5">
    <name type="scientific">Harenicola maris</name>
    <dbReference type="NCBI Taxonomy" id="2841044"/>
    <lineage>
        <taxon>Bacteria</taxon>
        <taxon>Pseudomonadati</taxon>
        <taxon>Pseudomonadota</taxon>
        <taxon>Alphaproteobacteria</taxon>
        <taxon>Rhodobacterales</taxon>
        <taxon>Paracoccaceae</taxon>
        <taxon>Harenicola</taxon>
    </lineage>
</organism>
<dbReference type="PANTHER" id="PTHR30328">
    <property type="entry name" value="TRANSCRIPTIONAL REPRESSOR"/>
    <property type="match status" value="1"/>
</dbReference>
<accession>A0AAP2G5Y3</accession>
<evidence type="ECO:0000256" key="1">
    <source>
        <dbReference type="ARBA" id="ARBA00023125"/>
    </source>
</evidence>
<proteinExistence type="predicted"/>
<evidence type="ECO:0000313" key="4">
    <source>
        <dbReference type="EMBL" id="MBT0959443.1"/>
    </source>
</evidence>
<comment type="caution">
    <text evidence="4">The sequence shown here is derived from an EMBL/GenBank/DDBJ whole genome shotgun (WGS) entry which is preliminary data.</text>
</comment>
<dbReference type="PROSITE" id="PS50977">
    <property type="entry name" value="HTH_TETR_2"/>
    <property type="match status" value="1"/>
</dbReference>
<dbReference type="PRINTS" id="PR00455">
    <property type="entry name" value="HTHTETR"/>
</dbReference>
<keyword evidence="1 2" id="KW-0238">DNA-binding</keyword>
<evidence type="ECO:0000259" key="3">
    <source>
        <dbReference type="PROSITE" id="PS50977"/>
    </source>
</evidence>
<dbReference type="Pfam" id="PF00440">
    <property type="entry name" value="TetR_N"/>
    <property type="match status" value="1"/>
</dbReference>
<feature type="domain" description="HTH tetR-type" evidence="3">
    <location>
        <begin position="23"/>
        <end position="83"/>
    </location>
</feature>
<dbReference type="InterPro" id="IPR041474">
    <property type="entry name" value="NicS_C"/>
</dbReference>
<feature type="DNA-binding region" description="H-T-H motif" evidence="2">
    <location>
        <begin position="46"/>
        <end position="65"/>
    </location>
</feature>
<name>A0AAP2G5Y3_9RHOB</name>
<dbReference type="RefSeq" id="WP_327795677.1">
    <property type="nucleotide sequence ID" value="NZ_JADQAZ010000004.1"/>
</dbReference>
<dbReference type="Pfam" id="PF17938">
    <property type="entry name" value="TetR_C_29"/>
    <property type="match status" value="1"/>
</dbReference>
<reference evidence="4 5" key="1">
    <citation type="journal article" date="2021" name="Arch. Microbiol.">
        <title>Harenicola maris gen. nov., sp. nov. isolated from the Sea of Japan shallow sediments.</title>
        <authorList>
            <person name="Romanenko L.A."/>
            <person name="Kurilenko V.V."/>
            <person name="Chernysheva N.Y."/>
            <person name="Tekutyeva L.A."/>
            <person name="Velansky P.V."/>
            <person name="Svetashev V.I."/>
            <person name="Isaeva M.P."/>
        </authorList>
    </citation>
    <scope>NUCLEOTIDE SEQUENCE [LARGE SCALE GENOMIC DNA]</scope>
    <source>
        <strain evidence="4 5">KMM 3653</strain>
    </source>
</reference>
<dbReference type="SUPFAM" id="SSF46689">
    <property type="entry name" value="Homeodomain-like"/>
    <property type="match status" value="1"/>
</dbReference>
<dbReference type="SUPFAM" id="SSF48498">
    <property type="entry name" value="Tetracyclin repressor-like, C-terminal domain"/>
    <property type="match status" value="1"/>
</dbReference>
<dbReference type="InterPro" id="IPR001647">
    <property type="entry name" value="HTH_TetR"/>
</dbReference>
<dbReference type="InterPro" id="IPR050109">
    <property type="entry name" value="HTH-type_TetR-like_transc_reg"/>
</dbReference>
<protein>
    <submittedName>
        <fullName evidence="4">TetR family transcriptional regulator</fullName>
    </submittedName>
</protein>
<gene>
    <name evidence="4" type="ORF">IV417_18790</name>
</gene>
<dbReference type="InterPro" id="IPR036271">
    <property type="entry name" value="Tet_transcr_reg_TetR-rel_C_sf"/>
</dbReference>
<dbReference type="InterPro" id="IPR009057">
    <property type="entry name" value="Homeodomain-like_sf"/>
</dbReference>
<dbReference type="Gene3D" id="1.10.357.10">
    <property type="entry name" value="Tetracycline Repressor, domain 2"/>
    <property type="match status" value="1"/>
</dbReference>
<dbReference type="GO" id="GO:0003677">
    <property type="term" value="F:DNA binding"/>
    <property type="evidence" value="ECO:0007669"/>
    <property type="project" value="UniProtKB-UniRule"/>
</dbReference>
<dbReference type="AlphaFoldDB" id="A0AAP2G5Y3"/>
<sequence length="233" mass="25911">MAASAPKPKAGEAVDAPVRRDPVQTQANILKAATHEFAAYGFQGARTDRIALDAGIGKRMIFHYFDSKEGLFAAVLEGVYARIRTAEEGLDLTNRSPVEAIAALVGFSFDWYTRNPEFVPLLNEENLHQGRHLRGSHRAKDLTMPLVDKLQDILKRGEEEGVFRSGVDPVDLYISIAAIGYFYFSNTYTLGRIFDRDFAKEELIAKRRSHVIDMISSYLMFDPGPEGRTGGAP</sequence>